<dbReference type="EMBL" id="CP034035">
    <property type="protein sequence ID" value="QCR09008.1"/>
    <property type="molecule type" value="Genomic_DNA"/>
</dbReference>
<dbReference type="OrthoDB" id="6555354at2"/>
<evidence type="ECO:0000313" key="1">
    <source>
        <dbReference type="EMBL" id="QCR09008.1"/>
    </source>
</evidence>
<dbReference type="Proteomes" id="UP000299580">
    <property type="component" value="Chromosome"/>
</dbReference>
<reference evidence="1 2" key="1">
    <citation type="submission" date="2018-11" db="EMBL/GenBank/DDBJ databases">
        <title>Genome sequences of Brenneria nigrifluens and Brenneria rubrifaciens.</title>
        <authorList>
            <person name="Poret-Peterson A.T."/>
            <person name="McClean A.E."/>
            <person name="Kluepfel D.A."/>
        </authorList>
    </citation>
    <scope>NUCLEOTIDE SEQUENCE [LARGE SCALE GENOMIC DNA]</scope>
    <source>
        <strain evidence="1 2">6D370</strain>
    </source>
</reference>
<sequence>MQKSVCKVNDSLPKPAWVTIREAVKITNKLRDIKMAERDIYRHALYGNICLSIYFQSPPILRKIKLSLNKIKLRPAEKSLRYRLCMLDMDGFMNGNDLILSTEGRYIIPDQLVLNSGLRGYEFVLVQRLLAHSLKMPLPVTGANDANYGITVTMSGQTYQVFEKMAWQERIKQQIMRLPEHIIPDIYTQDSVRDLSDCSGKGYFPIYDLPEDACFVIRQEDLDKLLCIPAERFTHSSSTRITTPLSRLFWLACKYNDSISPLLRHPYKLLPIFEQWASDEGITDRFSGDTLKTALERGSPTSVSASKR</sequence>
<name>A0A4P8QPW4_9GAMM</name>
<dbReference type="RefSeq" id="WP_137714038.1">
    <property type="nucleotide sequence ID" value="NZ_CP034035.1"/>
</dbReference>
<proteinExistence type="predicted"/>
<protein>
    <submittedName>
        <fullName evidence="1">Uncharacterized protein</fullName>
    </submittedName>
</protein>
<dbReference type="KEGG" id="brb:EH207_10995"/>
<organism evidence="1 2">
    <name type="scientific">Brenneria rubrifaciens</name>
    <dbReference type="NCBI Taxonomy" id="55213"/>
    <lineage>
        <taxon>Bacteria</taxon>
        <taxon>Pseudomonadati</taxon>
        <taxon>Pseudomonadota</taxon>
        <taxon>Gammaproteobacteria</taxon>
        <taxon>Enterobacterales</taxon>
        <taxon>Pectobacteriaceae</taxon>
        <taxon>Brenneria</taxon>
    </lineage>
</organism>
<dbReference type="AlphaFoldDB" id="A0A4P8QPW4"/>
<evidence type="ECO:0000313" key="2">
    <source>
        <dbReference type="Proteomes" id="UP000299580"/>
    </source>
</evidence>
<gene>
    <name evidence="1" type="ORF">EH207_10995</name>
</gene>
<accession>A0A4P8QPW4</accession>
<keyword evidence="2" id="KW-1185">Reference proteome</keyword>